<name>A0AAW0FMF1_9APHY</name>
<comment type="caution">
    <text evidence="2">The sequence shown here is derived from an EMBL/GenBank/DDBJ whole genome shotgun (WGS) entry which is preliminary data.</text>
</comment>
<dbReference type="AlphaFoldDB" id="A0AAW0FMF1"/>
<evidence type="ECO:0000256" key="1">
    <source>
        <dbReference type="SAM" id="MobiDB-lite"/>
    </source>
</evidence>
<keyword evidence="3" id="KW-1185">Reference proteome</keyword>
<accession>A0AAW0FMF1</accession>
<organism evidence="2 3">
    <name type="scientific">Cerrena zonata</name>
    <dbReference type="NCBI Taxonomy" id="2478898"/>
    <lineage>
        <taxon>Eukaryota</taxon>
        <taxon>Fungi</taxon>
        <taxon>Dikarya</taxon>
        <taxon>Basidiomycota</taxon>
        <taxon>Agaricomycotina</taxon>
        <taxon>Agaricomycetes</taxon>
        <taxon>Polyporales</taxon>
        <taxon>Cerrenaceae</taxon>
        <taxon>Cerrena</taxon>
    </lineage>
</organism>
<protein>
    <submittedName>
        <fullName evidence="2">Uncharacterized protein</fullName>
    </submittedName>
</protein>
<gene>
    <name evidence="2" type="ORF">QCA50_016491</name>
</gene>
<feature type="compositionally biased region" description="Acidic residues" evidence="1">
    <location>
        <begin position="69"/>
        <end position="78"/>
    </location>
</feature>
<feature type="compositionally biased region" description="Basic and acidic residues" evidence="1">
    <location>
        <begin position="48"/>
        <end position="68"/>
    </location>
</feature>
<sequence>MTSLSAANSPPRVHEELTPAEARTQKPSRPILTHHNTTPDLFAVAHDSSNDDGDKVETAKGNRPRSGDDFDNDFDDYEDSDLDPYSEVVVWIEVLLDLLHQINLVVIL</sequence>
<dbReference type="Proteomes" id="UP001385951">
    <property type="component" value="Unassembled WGS sequence"/>
</dbReference>
<evidence type="ECO:0000313" key="3">
    <source>
        <dbReference type="Proteomes" id="UP001385951"/>
    </source>
</evidence>
<dbReference type="EMBL" id="JASBNA010000049">
    <property type="protein sequence ID" value="KAK7680492.1"/>
    <property type="molecule type" value="Genomic_DNA"/>
</dbReference>
<reference evidence="2 3" key="1">
    <citation type="submission" date="2022-09" db="EMBL/GenBank/DDBJ databases">
        <authorList>
            <person name="Palmer J.M."/>
        </authorList>
    </citation>
    <scope>NUCLEOTIDE SEQUENCE [LARGE SCALE GENOMIC DNA]</scope>
    <source>
        <strain evidence="2 3">DSM 7382</strain>
    </source>
</reference>
<proteinExistence type="predicted"/>
<feature type="region of interest" description="Disordered" evidence="1">
    <location>
        <begin position="1"/>
        <end position="78"/>
    </location>
</feature>
<evidence type="ECO:0000313" key="2">
    <source>
        <dbReference type="EMBL" id="KAK7680492.1"/>
    </source>
</evidence>